<evidence type="ECO:0000313" key="1">
    <source>
        <dbReference type="EMBL" id="CAH0371858.1"/>
    </source>
</evidence>
<dbReference type="AlphaFoldDB" id="A0A8J2SFQ8"/>
<name>A0A8J2SFQ8_9STRA</name>
<dbReference type="InterPro" id="IPR010404">
    <property type="entry name" value="CpcT/CpeT"/>
</dbReference>
<accession>A0A8J2SFQ8</accession>
<dbReference type="Proteomes" id="UP000789595">
    <property type="component" value="Unassembled WGS sequence"/>
</dbReference>
<dbReference type="Pfam" id="PF06206">
    <property type="entry name" value="CpeT"/>
    <property type="match status" value="1"/>
</dbReference>
<comment type="caution">
    <text evidence="1">The sequence shown here is derived from an EMBL/GenBank/DDBJ whole genome shotgun (WGS) entry which is preliminary data.</text>
</comment>
<evidence type="ECO:0000313" key="2">
    <source>
        <dbReference type="Proteomes" id="UP000789595"/>
    </source>
</evidence>
<gene>
    <name evidence="1" type="ORF">PECAL_3P18160</name>
</gene>
<dbReference type="InterPro" id="IPR038672">
    <property type="entry name" value="CpcT/CpeT_sf"/>
</dbReference>
<sequence length="104" mass="10720">AACAAALAATGRWEPLGGCDVAWRPVDGGFDGAMADPGGCVVLSQRDGTTRVRVKDALALRDDVLEVDDRGYALDGTLLYGSPDGGPYRLARVQGTRDQGGGDP</sequence>
<proteinExistence type="predicted"/>
<dbReference type="Gene3D" id="2.40.128.590">
    <property type="entry name" value="CpcT/CpeT domain"/>
    <property type="match status" value="1"/>
</dbReference>
<feature type="non-terminal residue" evidence="1">
    <location>
        <position position="1"/>
    </location>
</feature>
<protein>
    <submittedName>
        <fullName evidence="1">Uncharacterized protein</fullName>
    </submittedName>
</protein>
<keyword evidence="2" id="KW-1185">Reference proteome</keyword>
<organism evidence="1 2">
    <name type="scientific">Pelagomonas calceolata</name>
    <dbReference type="NCBI Taxonomy" id="35677"/>
    <lineage>
        <taxon>Eukaryota</taxon>
        <taxon>Sar</taxon>
        <taxon>Stramenopiles</taxon>
        <taxon>Ochrophyta</taxon>
        <taxon>Pelagophyceae</taxon>
        <taxon>Pelagomonadales</taxon>
        <taxon>Pelagomonadaceae</taxon>
        <taxon>Pelagomonas</taxon>
    </lineage>
</organism>
<dbReference type="GO" id="GO:0016829">
    <property type="term" value="F:lyase activity"/>
    <property type="evidence" value="ECO:0007669"/>
    <property type="project" value="InterPro"/>
</dbReference>
<dbReference type="EMBL" id="CAKKNE010000003">
    <property type="protein sequence ID" value="CAH0371858.1"/>
    <property type="molecule type" value="Genomic_DNA"/>
</dbReference>
<reference evidence="1" key="1">
    <citation type="submission" date="2021-11" db="EMBL/GenBank/DDBJ databases">
        <authorList>
            <consortium name="Genoscope - CEA"/>
            <person name="William W."/>
        </authorList>
    </citation>
    <scope>NUCLEOTIDE SEQUENCE</scope>
</reference>